<dbReference type="AlphaFoldDB" id="A0A0A0D9B5"/>
<dbReference type="Pfam" id="PF02502">
    <property type="entry name" value="LacAB_rpiB"/>
    <property type="match status" value="1"/>
</dbReference>
<dbReference type="PIRSF" id="PIRSF005384">
    <property type="entry name" value="RpiB_LacA_B"/>
    <property type="match status" value="1"/>
</dbReference>
<dbReference type="NCBIfam" id="TIGR00689">
    <property type="entry name" value="rpiB_lacA_lacB"/>
    <property type="match status" value="1"/>
</dbReference>
<evidence type="ECO:0000256" key="3">
    <source>
        <dbReference type="PIRSR" id="PIRSR005384-1"/>
    </source>
</evidence>
<dbReference type="PANTHER" id="PTHR30345:SF0">
    <property type="entry name" value="DNA DAMAGE-REPAIR_TOLERATION PROTEIN DRT102"/>
    <property type="match status" value="1"/>
</dbReference>
<keyword evidence="2 5" id="KW-0413">Isomerase</keyword>
<evidence type="ECO:0000256" key="1">
    <source>
        <dbReference type="ARBA" id="ARBA00008754"/>
    </source>
</evidence>
<dbReference type="SUPFAM" id="SSF89623">
    <property type="entry name" value="Ribose/Galactose isomerase RpiB/AlsB"/>
    <property type="match status" value="1"/>
</dbReference>
<proteinExistence type="inferred from homology"/>
<name>A0A0A0D9B5_9PROT</name>
<feature type="binding site" evidence="4">
    <location>
        <position position="141"/>
    </location>
    <ligand>
        <name>D-ribulose 5-phosphate</name>
        <dbReference type="ChEBI" id="CHEBI:58121"/>
    </ligand>
</feature>
<gene>
    <name evidence="5" type="ORF">P409_15100</name>
</gene>
<dbReference type="NCBIfam" id="TIGR01120">
    <property type="entry name" value="rpiB"/>
    <property type="match status" value="1"/>
</dbReference>
<reference evidence="5 6" key="1">
    <citation type="submission" date="2014-01" db="EMBL/GenBank/DDBJ databases">
        <title>Genome sequence determination for a cystic fibrosis isolate, Inquilinus limosus.</title>
        <authorList>
            <person name="Pino M."/>
            <person name="Di Conza J."/>
            <person name="Gutkind G."/>
        </authorList>
    </citation>
    <scope>NUCLEOTIDE SEQUENCE [LARGE SCALE GENOMIC DNA]</scope>
    <source>
        <strain evidence="5 6">MP06</strain>
    </source>
</reference>
<feature type="binding site" evidence="4">
    <location>
        <begin position="13"/>
        <end position="14"/>
    </location>
    <ligand>
        <name>D-ribulose 5-phosphate</name>
        <dbReference type="ChEBI" id="CHEBI:58121"/>
    </ligand>
</feature>
<feature type="active site" description="Proton acceptor" evidence="3">
    <location>
        <position position="70"/>
    </location>
</feature>
<dbReference type="InterPro" id="IPR003500">
    <property type="entry name" value="RpiB_LacA_LacB"/>
</dbReference>
<accession>A0A0A0D9B5</accession>
<dbReference type="RefSeq" id="WP_034838346.1">
    <property type="nucleotide sequence ID" value="NZ_JANX01000169.1"/>
</dbReference>
<feature type="active site" description="Proton donor" evidence="3">
    <location>
        <position position="103"/>
    </location>
</feature>
<feature type="binding site" evidence="4">
    <location>
        <begin position="71"/>
        <end position="75"/>
    </location>
    <ligand>
        <name>D-ribulose 5-phosphate</name>
        <dbReference type="ChEBI" id="CHEBI:58121"/>
    </ligand>
</feature>
<dbReference type="OrthoDB" id="1778624at2"/>
<dbReference type="PANTHER" id="PTHR30345">
    <property type="entry name" value="RIBOSE-5-PHOSPHATE ISOMERASE B"/>
    <property type="match status" value="1"/>
</dbReference>
<evidence type="ECO:0000313" key="6">
    <source>
        <dbReference type="Proteomes" id="UP000029995"/>
    </source>
</evidence>
<feature type="binding site" evidence="4">
    <location>
        <position position="104"/>
    </location>
    <ligand>
        <name>D-ribulose 5-phosphate</name>
        <dbReference type="ChEBI" id="CHEBI:58121"/>
    </ligand>
</feature>
<evidence type="ECO:0000313" key="5">
    <source>
        <dbReference type="EMBL" id="KGM33567.1"/>
    </source>
</evidence>
<comment type="caution">
    <text evidence="5">The sequence shown here is derived from an EMBL/GenBank/DDBJ whole genome shotgun (WGS) entry which is preliminary data.</text>
</comment>
<dbReference type="EMBL" id="JANX01000169">
    <property type="protein sequence ID" value="KGM33567.1"/>
    <property type="molecule type" value="Genomic_DNA"/>
</dbReference>
<evidence type="ECO:0000256" key="2">
    <source>
        <dbReference type="ARBA" id="ARBA00023235"/>
    </source>
</evidence>
<protein>
    <submittedName>
        <fullName evidence="5">Ribose 5-phosphate isomerase</fullName>
    </submittedName>
</protein>
<dbReference type="InterPro" id="IPR036569">
    <property type="entry name" value="RpiB_LacA_LacB_sf"/>
</dbReference>
<dbReference type="GO" id="GO:0016861">
    <property type="term" value="F:intramolecular oxidoreductase activity, interconverting aldoses and ketoses"/>
    <property type="evidence" value="ECO:0007669"/>
    <property type="project" value="UniProtKB-ARBA"/>
</dbReference>
<dbReference type="Gene3D" id="3.40.1400.10">
    <property type="entry name" value="Sugar-phosphate isomerase, RpiB/LacA/LacB"/>
    <property type="match status" value="1"/>
</dbReference>
<dbReference type="GO" id="GO:0005975">
    <property type="term" value="P:carbohydrate metabolic process"/>
    <property type="evidence" value="ECO:0007669"/>
    <property type="project" value="InterPro"/>
</dbReference>
<feature type="binding site" evidence="4">
    <location>
        <position position="137"/>
    </location>
    <ligand>
        <name>D-ribulose 5-phosphate</name>
        <dbReference type="ChEBI" id="CHEBI:58121"/>
    </ligand>
</feature>
<comment type="similarity">
    <text evidence="1">Belongs to the LacAB/RpiB family.</text>
</comment>
<evidence type="ECO:0000256" key="4">
    <source>
        <dbReference type="PIRSR" id="PIRSR005384-2"/>
    </source>
</evidence>
<sequence>MTDATKTVALAADHAGYALKDQLRAAIEEQGLVVLDLGTNGPDRVDYPDYGHAMAQAIRDGRATRGVLVCGTGIGISIAANRHRGIRAALCHDVTTARLCRQHNDANVLALGARIIGFETARDCLAVFLSTDYEGGRHGDRLAKIDVPNA</sequence>
<dbReference type="NCBIfam" id="NF004051">
    <property type="entry name" value="PRK05571.1"/>
    <property type="match status" value="1"/>
</dbReference>
<organism evidence="5 6">
    <name type="scientific">Inquilinus limosus MP06</name>
    <dbReference type="NCBI Taxonomy" id="1398085"/>
    <lineage>
        <taxon>Bacteria</taxon>
        <taxon>Pseudomonadati</taxon>
        <taxon>Pseudomonadota</taxon>
        <taxon>Alphaproteobacteria</taxon>
        <taxon>Rhodospirillales</taxon>
        <taxon>Rhodospirillaceae</taxon>
        <taxon>Inquilinus</taxon>
    </lineage>
</organism>
<feature type="binding site" evidence="4">
    <location>
        <position position="114"/>
    </location>
    <ligand>
        <name>D-ribulose 5-phosphate</name>
        <dbReference type="ChEBI" id="CHEBI:58121"/>
    </ligand>
</feature>
<dbReference type="InterPro" id="IPR004785">
    <property type="entry name" value="RpiB"/>
</dbReference>
<dbReference type="Proteomes" id="UP000029995">
    <property type="component" value="Unassembled WGS sequence"/>
</dbReference>